<evidence type="ECO:0000313" key="14">
    <source>
        <dbReference type="Proteomes" id="UP001454036"/>
    </source>
</evidence>
<evidence type="ECO:0000256" key="9">
    <source>
        <dbReference type="ARBA" id="ARBA00023235"/>
    </source>
</evidence>
<dbReference type="PRINTS" id="PR00421">
    <property type="entry name" value="THIOREDOXIN"/>
</dbReference>
<evidence type="ECO:0000256" key="4">
    <source>
        <dbReference type="ARBA" id="ARBA00012723"/>
    </source>
</evidence>
<dbReference type="PANTHER" id="PTHR18929">
    <property type="entry name" value="PROTEIN DISULFIDE ISOMERASE"/>
    <property type="match status" value="1"/>
</dbReference>
<dbReference type="GO" id="GO:0003756">
    <property type="term" value="F:protein disulfide isomerase activity"/>
    <property type="evidence" value="ECO:0007669"/>
    <property type="project" value="UniProtKB-EC"/>
</dbReference>
<keyword evidence="6" id="KW-0677">Repeat</keyword>
<dbReference type="GO" id="GO:0034976">
    <property type="term" value="P:response to endoplasmic reticulum stress"/>
    <property type="evidence" value="ECO:0007669"/>
    <property type="project" value="TreeGrafter"/>
</dbReference>
<keyword evidence="10" id="KW-0676">Redox-active center</keyword>
<dbReference type="CDD" id="cd02961">
    <property type="entry name" value="PDI_a_family"/>
    <property type="match status" value="1"/>
</dbReference>
<dbReference type="PROSITE" id="PS51352">
    <property type="entry name" value="THIOREDOXIN_2"/>
    <property type="match status" value="2"/>
</dbReference>
<organism evidence="13 14">
    <name type="scientific">Lithospermum erythrorhizon</name>
    <name type="common">Purple gromwell</name>
    <name type="synonym">Lithospermum officinale var. erythrorhizon</name>
    <dbReference type="NCBI Taxonomy" id="34254"/>
    <lineage>
        <taxon>Eukaryota</taxon>
        <taxon>Viridiplantae</taxon>
        <taxon>Streptophyta</taxon>
        <taxon>Embryophyta</taxon>
        <taxon>Tracheophyta</taxon>
        <taxon>Spermatophyta</taxon>
        <taxon>Magnoliopsida</taxon>
        <taxon>eudicotyledons</taxon>
        <taxon>Gunneridae</taxon>
        <taxon>Pentapetalae</taxon>
        <taxon>asterids</taxon>
        <taxon>lamiids</taxon>
        <taxon>Boraginales</taxon>
        <taxon>Boraginaceae</taxon>
        <taxon>Boraginoideae</taxon>
        <taxon>Lithospermeae</taxon>
        <taxon>Lithospermum</taxon>
    </lineage>
</organism>
<dbReference type="Pfam" id="PF00085">
    <property type="entry name" value="Thioredoxin"/>
    <property type="match status" value="2"/>
</dbReference>
<dbReference type="Pfam" id="PF13848">
    <property type="entry name" value="Thioredoxin_6"/>
    <property type="match status" value="1"/>
</dbReference>
<evidence type="ECO:0000256" key="11">
    <source>
        <dbReference type="SAM" id="SignalP"/>
    </source>
</evidence>
<dbReference type="Gene3D" id="3.40.30.10">
    <property type="entry name" value="Glutaredoxin"/>
    <property type="match status" value="4"/>
</dbReference>
<keyword evidence="5 11" id="KW-0732">Signal</keyword>
<proteinExistence type="inferred from homology"/>
<feature type="domain" description="Thioredoxin" evidence="12">
    <location>
        <begin position="13"/>
        <end position="149"/>
    </location>
</feature>
<dbReference type="CDD" id="cd02981">
    <property type="entry name" value="PDI_b_family"/>
    <property type="match status" value="1"/>
</dbReference>
<dbReference type="GO" id="GO:0006457">
    <property type="term" value="P:protein folding"/>
    <property type="evidence" value="ECO:0007669"/>
    <property type="project" value="TreeGrafter"/>
</dbReference>
<sequence>MGLCRVFVLFLFLILTIVSLSFTVSATDSSENEEEWREYVVTLDTHNFTQFVSQHDFMVVEFYAAWCGACQELAPEWEKAAKILSQNEPPIVLAKVDANDQQNKQLANKHGLKGFPTIKILKDGGNVIADYKGPREANAIVSYVIQQTGPPSIEITSSQDASALIVDDGFAIMGVFEEFSGEEYEKFIVLAERLRSGINFGHTKDTKHLPIVGDSSSSPNNIEGPFVRLYKPFDELFEDFQNFDVDVLEKLIDVSSTPLVTYYDHMERYYLRKFLGTRNAKAMLYVDYTSDDYDAFKSTYYDVAKQFKGKGVSFLMGDVEASQKVLESIDLNVDQVPILIIETKSFVGIKYIKPKVSPEHILSFVKDFKDGKLQPYRKSAPIPEVNDGPIKIVVHDNLQDMLFNSGKNVLLEFTASWSEKSKKFGPILEDIAHSFQDDDIMIATFDTEKNDYPTETFKIIHFPTLYFATPSGTLLSYDGDKTKEAIIDFIQKNRDGAHLNDSSTKEEL</sequence>
<dbReference type="InterPro" id="IPR036249">
    <property type="entry name" value="Thioredoxin-like_sf"/>
</dbReference>
<evidence type="ECO:0000256" key="7">
    <source>
        <dbReference type="ARBA" id="ARBA00022824"/>
    </source>
</evidence>
<dbReference type="AlphaFoldDB" id="A0AAV3NNN0"/>
<evidence type="ECO:0000256" key="5">
    <source>
        <dbReference type="ARBA" id="ARBA00022729"/>
    </source>
</evidence>
<dbReference type="CDD" id="cd02982">
    <property type="entry name" value="PDI_b'_family"/>
    <property type="match status" value="1"/>
</dbReference>
<evidence type="ECO:0000256" key="6">
    <source>
        <dbReference type="ARBA" id="ARBA00022737"/>
    </source>
</evidence>
<dbReference type="InterPro" id="IPR017937">
    <property type="entry name" value="Thioredoxin_CS"/>
</dbReference>
<feature type="chain" id="PRO_5043337906" description="protein disulfide-isomerase" evidence="11">
    <location>
        <begin position="27"/>
        <end position="508"/>
    </location>
</feature>
<keyword evidence="14" id="KW-1185">Reference proteome</keyword>
<comment type="caution">
    <text evidence="13">The sequence shown here is derived from an EMBL/GenBank/DDBJ whole genome shotgun (WGS) entry which is preliminary data.</text>
</comment>
<evidence type="ECO:0000256" key="8">
    <source>
        <dbReference type="ARBA" id="ARBA00023157"/>
    </source>
</evidence>
<dbReference type="EC" id="5.3.4.1" evidence="4"/>
<reference evidence="13 14" key="1">
    <citation type="submission" date="2024-01" db="EMBL/GenBank/DDBJ databases">
        <title>The complete chloroplast genome sequence of Lithospermum erythrorhizon: insights into the phylogenetic relationship among Boraginaceae species and the maternal lineages of purple gromwells.</title>
        <authorList>
            <person name="Okada T."/>
            <person name="Watanabe K."/>
        </authorList>
    </citation>
    <scope>NUCLEOTIDE SEQUENCE [LARGE SCALE GENOMIC DNA]</scope>
</reference>
<keyword evidence="8" id="KW-1015">Disulfide bond</keyword>
<dbReference type="NCBIfam" id="TIGR01130">
    <property type="entry name" value="ER_PDI_fam"/>
    <property type="match status" value="1"/>
</dbReference>
<feature type="signal peptide" evidence="11">
    <location>
        <begin position="1"/>
        <end position="26"/>
    </location>
</feature>
<comment type="similarity">
    <text evidence="3">Belongs to the protein disulfide isomerase family.</text>
</comment>
<gene>
    <name evidence="13" type="ORF">LIER_00928</name>
</gene>
<accession>A0AAV3NNN0</accession>
<evidence type="ECO:0000256" key="2">
    <source>
        <dbReference type="ARBA" id="ARBA00004319"/>
    </source>
</evidence>
<dbReference type="InterPro" id="IPR005792">
    <property type="entry name" value="Prot_disulphide_isomerase"/>
</dbReference>
<evidence type="ECO:0000256" key="10">
    <source>
        <dbReference type="ARBA" id="ARBA00023284"/>
    </source>
</evidence>
<comment type="catalytic activity">
    <reaction evidence="1">
        <text>Catalyzes the rearrangement of -S-S- bonds in proteins.</text>
        <dbReference type="EC" id="5.3.4.1"/>
    </reaction>
</comment>
<dbReference type="FunFam" id="3.40.30.10:FF:000107">
    <property type="entry name" value="Protein disulfide-isomerase 5-2"/>
    <property type="match status" value="1"/>
</dbReference>
<evidence type="ECO:0000259" key="12">
    <source>
        <dbReference type="PROSITE" id="PS51352"/>
    </source>
</evidence>
<evidence type="ECO:0000313" key="13">
    <source>
        <dbReference type="EMBL" id="GAA0139368.1"/>
    </source>
</evidence>
<keyword evidence="7" id="KW-0256">Endoplasmic reticulum</keyword>
<protein>
    <recommendedName>
        <fullName evidence="4">protein disulfide-isomerase</fullName>
        <ecNumber evidence="4">5.3.4.1</ecNumber>
    </recommendedName>
</protein>
<evidence type="ECO:0000256" key="3">
    <source>
        <dbReference type="ARBA" id="ARBA00006347"/>
    </source>
</evidence>
<dbReference type="PROSITE" id="PS00194">
    <property type="entry name" value="THIOREDOXIN_1"/>
    <property type="match status" value="1"/>
</dbReference>
<name>A0AAV3NNN0_LITER</name>
<dbReference type="SUPFAM" id="SSF52833">
    <property type="entry name" value="Thioredoxin-like"/>
    <property type="match status" value="4"/>
</dbReference>
<dbReference type="GO" id="GO:0005788">
    <property type="term" value="C:endoplasmic reticulum lumen"/>
    <property type="evidence" value="ECO:0007669"/>
    <property type="project" value="UniProtKB-SubCell"/>
</dbReference>
<comment type="subcellular location">
    <subcellularLocation>
        <location evidence="2">Endoplasmic reticulum lumen</location>
    </subcellularLocation>
</comment>
<evidence type="ECO:0000256" key="1">
    <source>
        <dbReference type="ARBA" id="ARBA00001182"/>
    </source>
</evidence>
<keyword evidence="9" id="KW-0413">Isomerase</keyword>
<dbReference type="Proteomes" id="UP001454036">
    <property type="component" value="Unassembled WGS sequence"/>
</dbReference>
<dbReference type="EMBL" id="BAABME010000083">
    <property type="protein sequence ID" value="GAA0139368.1"/>
    <property type="molecule type" value="Genomic_DNA"/>
</dbReference>
<feature type="domain" description="Thioredoxin" evidence="12">
    <location>
        <begin position="368"/>
        <end position="495"/>
    </location>
</feature>
<dbReference type="InterPro" id="IPR013766">
    <property type="entry name" value="Thioredoxin_domain"/>
</dbReference>
<dbReference type="PANTHER" id="PTHR18929:SF132">
    <property type="entry name" value="PROTEIN DISULFIDE-ISOMERASE A3"/>
    <property type="match status" value="1"/>
</dbReference>